<reference evidence="2 3" key="1">
    <citation type="submission" date="2023-08" db="EMBL/GenBank/DDBJ databases">
        <title>Complete Genome Sequence of Pseudomonas entomophila TVIN A01.</title>
        <authorList>
            <person name="Shelke T."/>
            <person name="Mahar N.S."/>
            <person name="Gupta I."/>
            <person name="Gupta V."/>
        </authorList>
    </citation>
    <scope>NUCLEOTIDE SEQUENCE [LARGE SCALE GENOMIC DNA]</scope>
    <source>
        <strain evidence="2 3">TVIN-A01</strain>
    </source>
</reference>
<dbReference type="Proteomes" id="UP001183127">
    <property type="component" value="Chromosome"/>
</dbReference>
<dbReference type="SUPFAM" id="SSF56219">
    <property type="entry name" value="DNase I-like"/>
    <property type="match status" value="1"/>
</dbReference>
<protein>
    <submittedName>
        <fullName evidence="2">Endonuclease/exonuclease/phosphatase family protein</fullName>
    </submittedName>
</protein>
<dbReference type="InterPro" id="IPR003539">
    <property type="entry name" value="CD_toxinB"/>
</dbReference>
<dbReference type="InterPro" id="IPR036691">
    <property type="entry name" value="Endo/exonu/phosph_ase_sf"/>
</dbReference>
<keyword evidence="2" id="KW-0255">Endonuclease</keyword>
<dbReference type="Pfam" id="PF03372">
    <property type="entry name" value="Exo_endo_phos"/>
    <property type="match status" value="1"/>
</dbReference>
<feature type="domain" description="Endonuclease/exonuclease/phosphatase" evidence="1">
    <location>
        <begin position="192"/>
        <end position="431"/>
    </location>
</feature>
<evidence type="ECO:0000313" key="3">
    <source>
        <dbReference type="Proteomes" id="UP001183127"/>
    </source>
</evidence>
<dbReference type="GeneID" id="32806413"/>
<dbReference type="InterPro" id="IPR005135">
    <property type="entry name" value="Endo/exonuclease/phosphatase"/>
</dbReference>
<name>A0ABY9QVR7_9PSED</name>
<dbReference type="EMBL" id="CP132921">
    <property type="protein sequence ID" value="WMW08152.1"/>
    <property type="molecule type" value="Genomic_DNA"/>
</dbReference>
<keyword evidence="2" id="KW-0540">Nuclease</keyword>
<organism evidence="2 3">
    <name type="scientific">Pseudomonas entomophila</name>
    <dbReference type="NCBI Taxonomy" id="312306"/>
    <lineage>
        <taxon>Bacteria</taxon>
        <taxon>Pseudomonadati</taxon>
        <taxon>Pseudomonadota</taxon>
        <taxon>Gammaproteobacteria</taxon>
        <taxon>Pseudomonadales</taxon>
        <taxon>Pseudomonadaceae</taxon>
        <taxon>Pseudomonas</taxon>
    </lineage>
</organism>
<sequence>MPVDQQIRRDTHSLRHPIARVDFRTRLESLVRRLFVVLETTPDDAPSSAAYISYHLSSEFMRSSNFSEQAAIAEDASALLATLYNEPALIAILQASPRAHSLAMVVRLYNIHHAMIMSGLRADEGPLRLDANDALRMLRIAVQAWGPWRSSVELTGSITSYHRVRILDSGGGRQVQIGWQRPAGARVDLRVVTLNMQGISSAHTDKFRTIVLPMIRQHHVVMLQEAGVWPLSSQFIADIQVADQFGVQHVVYQRRWEAGTSTRPENYMMYYLEVNLLRVRLGMVLADNVTVLGVSVIADGVGSPSGGRMPRPILGLRIRIPGLREAITVYTFHALSGGGVNSPRMLRETVWHSDTPFVMLGDFNRDPREPGPPHPNNSNWVSPPEIADLVLANGPTHPSSGPVNMLDYAFAYGLAALPAAGQVMLPVDSDHRPVSYTFVFSG</sequence>
<dbReference type="PRINTS" id="PR01388">
    <property type="entry name" value="CDTOXINB"/>
</dbReference>
<evidence type="ECO:0000259" key="1">
    <source>
        <dbReference type="Pfam" id="PF03372"/>
    </source>
</evidence>
<dbReference type="GO" id="GO:0004519">
    <property type="term" value="F:endonuclease activity"/>
    <property type="evidence" value="ECO:0007669"/>
    <property type="project" value="UniProtKB-KW"/>
</dbReference>
<accession>A0ABY9QVR7</accession>
<keyword evidence="2" id="KW-0378">Hydrolase</keyword>
<dbReference type="RefSeq" id="WP_011534467.1">
    <property type="nucleotide sequence ID" value="NZ_CP132921.1"/>
</dbReference>
<evidence type="ECO:0000313" key="2">
    <source>
        <dbReference type="EMBL" id="WMW08152.1"/>
    </source>
</evidence>
<proteinExistence type="predicted"/>
<dbReference type="Gene3D" id="3.60.10.10">
    <property type="entry name" value="Endonuclease/exonuclease/phosphatase"/>
    <property type="match status" value="1"/>
</dbReference>
<gene>
    <name evidence="2" type="ORF">RAH46_12660</name>
</gene>
<keyword evidence="3" id="KW-1185">Reference proteome</keyword>